<dbReference type="Gene3D" id="3.40.109.10">
    <property type="entry name" value="NADH Oxidase"/>
    <property type="match status" value="1"/>
</dbReference>
<organism evidence="10 11">
    <name type="scientific">Balneatrix alpica</name>
    <dbReference type="NCBI Taxonomy" id="75684"/>
    <lineage>
        <taxon>Bacteria</taxon>
        <taxon>Pseudomonadati</taxon>
        <taxon>Pseudomonadota</taxon>
        <taxon>Gammaproteobacteria</taxon>
        <taxon>Oceanospirillales</taxon>
        <taxon>Balneatrichaceae</taxon>
        <taxon>Balneatrix</taxon>
    </lineage>
</organism>
<dbReference type="PANTHER" id="PTHR43821:SF1">
    <property type="entry name" value="NAD(P)H NITROREDUCTASE YDJA-RELATED"/>
    <property type="match status" value="1"/>
</dbReference>
<dbReference type="EC" id="1.-.-.-" evidence="8"/>
<proteinExistence type="inferred from homology"/>
<sequence length="197" mass="21264">MNALQCLLSRRSYHAHQLCAPAPAGAQLERILSTAMTAADHGSLRPWRFILIEGQAIAKLVQLLTLIWQRNHPEASAEQIAAGLAFIAQAPQIIAVAAKVKPEHPVPAIEQILAAGAACQNVLNALHAEGFGAIWYSGETCYSDEFKKLMGLAVEDALLGYLFTGTPIQVGERKRASVVPHCFSWQGAGNLQPLQFC</sequence>
<dbReference type="CDD" id="cd02135">
    <property type="entry name" value="YdjA-like"/>
    <property type="match status" value="1"/>
</dbReference>
<evidence type="ECO:0000256" key="6">
    <source>
        <dbReference type="ARBA" id="ARBA00023002"/>
    </source>
</evidence>
<accession>A0ABV5Z9A7</accession>
<feature type="domain" description="Nitroreductase" evidence="9">
    <location>
        <begin position="23"/>
        <end position="162"/>
    </location>
</feature>
<reference evidence="10 11" key="1">
    <citation type="submission" date="2024-09" db="EMBL/GenBank/DDBJ databases">
        <authorList>
            <person name="Sun Q."/>
            <person name="Mori K."/>
        </authorList>
    </citation>
    <scope>NUCLEOTIDE SEQUENCE [LARGE SCALE GENOMIC DNA]</scope>
    <source>
        <strain evidence="10 11">ATCC 51285</strain>
    </source>
</reference>
<evidence type="ECO:0000259" key="9">
    <source>
        <dbReference type="Pfam" id="PF00881"/>
    </source>
</evidence>
<keyword evidence="3 8" id="KW-0285">Flavoprotein</keyword>
<evidence type="ECO:0000313" key="10">
    <source>
        <dbReference type="EMBL" id="MFB9885864.1"/>
    </source>
</evidence>
<evidence type="ECO:0000256" key="4">
    <source>
        <dbReference type="ARBA" id="ARBA00022643"/>
    </source>
</evidence>
<keyword evidence="11" id="KW-1185">Reference proteome</keyword>
<dbReference type="InterPro" id="IPR026021">
    <property type="entry name" value="YdjA-like"/>
</dbReference>
<keyword evidence="6 8" id="KW-0560">Oxidoreductase</keyword>
<evidence type="ECO:0000256" key="8">
    <source>
        <dbReference type="PIRNR" id="PIRNR000232"/>
    </source>
</evidence>
<protein>
    <recommendedName>
        <fullName evidence="8">Putative NAD(P)H nitroreductase</fullName>
        <ecNumber evidence="8">1.-.-.-</ecNumber>
    </recommendedName>
</protein>
<comment type="similarity">
    <text evidence="2 8">Belongs to the nitroreductase family.</text>
</comment>
<dbReference type="InterPro" id="IPR000415">
    <property type="entry name" value="Nitroreductase-like"/>
</dbReference>
<dbReference type="InterPro" id="IPR052530">
    <property type="entry name" value="NAD(P)H_nitroreductase"/>
</dbReference>
<keyword evidence="5 8" id="KW-0521">NADP</keyword>
<evidence type="ECO:0000313" key="11">
    <source>
        <dbReference type="Proteomes" id="UP001589628"/>
    </source>
</evidence>
<evidence type="ECO:0000256" key="2">
    <source>
        <dbReference type="ARBA" id="ARBA00007118"/>
    </source>
</evidence>
<dbReference type="PIRSF" id="PIRSF000232">
    <property type="entry name" value="YdjA"/>
    <property type="match status" value="1"/>
</dbReference>
<dbReference type="RefSeq" id="WP_051527843.1">
    <property type="nucleotide sequence ID" value="NZ_JBHLZN010000001.1"/>
</dbReference>
<evidence type="ECO:0000256" key="3">
    <source>
        <dbReference type="ARBA" id="ARBA00022630"/>
    </source>
</evidence>
<evidence type="ECO:0000256" key="5">
    <source>
        <dbReference type="ARBA" id="ARBA00022857"/>
    </source>
</evidence>
<name>A0ABV5Z9A7_9GAMM</name>
<dbReference type="EMBL" id="JBHLZN010000001">
    <property type="protein sequence ID" value="MFB9885864.1"/>
    <property type="molecule type" value="Genomic_DNA"/>
</dbReference>
<dbReference type="Pfam" id="PF00881">
    <property type="entry name" value="Nitroreductase"/>
    <property type="match status" value="1"/>
</dbReference>
<dbReference type="Proteomes" id="UP001589628">
    <property type="component" value="Unassembled WGS sequence"/>
</dbReference>
<dbReference type="PANTHER" id="PTHR43821">
    <property type="entry name" value="NAD(P)H NITROREDUCTASE YDJA-RELATED"/>
    <property type="match status" value="1"/>
</dbReference>
<evidence type="ECO:0000256" key="7">
    <source>
        <dbReference type="ARBA" id="ARBA00023027"/>
    </source>
</evidence>
<dbReference type="SUPFAM" id="SSF55469">
    <property type="entry name" value="FMN-dependent nitroreductase-like"/>
    <property type="match status" value="1"/>
</dbReference>
<keyword evidence="7 8" id="KW-0520">NAD</keyword>
<evidence type="ECO:0000256" key="1">
    <source>
        <dbReference type="ARBA" id="ARBA00001917"/>
    </source>
</evidence>
<comment type="cofactor">
    <cofactor evidence="1 8">
        <name>FMN</name>
        <dbReference type="ChEBI" id="CHEBI:58210"/>
    </cofactor>
</comment>
<dbReference type="InterPro" id="IPR029479">
    <property type="entry name" value="Nitroreductase"/>
</dbReference>
<gene>
    <name evidence="10" type="ORF">ACFFLH_05530</name>
</gene>
<comment type="caution">
    <text evidence="10">The sequence shown here is derived from an EMBL/GenBank/DDBJ whole genome shotgun (WGS) entry which is preliminary data.</text>
</comment>
<keyword evidence="4 8" id="KW-0288">FMN</keyword>